<dbReference type="InterPro" id="IPR051573">
    <property type="entry name" value="Ankyrin-SOCS_box_domain"/>
</dbReference>
<dbReference type="Gene3D" id="1.25.40.20">
    <property type="entry name" value="Ankyrin repeat-containing domain"/>
    <property type="match status" value="1"/>
</dbReference>
<reference evidence="3" key="1">
    <citation type="submission" date="2018-10" db="EMBL/GenBank/DDBJ databases">
        <title>Hidden diversity of soil giant viruses.</title>
        <authorList>
            <person name="Schulz F."/>
            <person name="Alteio L."/>
            <person name="Goudeau D."/>
            <person name="Ryan E.M."/>
            <person name="Malmstrom R.R."/>
            <person name="Blanchard J."/>
            <person name="Woyke T."/>
        </authorList>
    </citation>
    <scope>NUCLEOTIDE SEQUENCE</scope>
    <source>
        <strain evidence="3">SAV1</strain>
    </source>
</reference>
<dbReference type="EMBL" id="MK072440">
    <property type="protein sequence ID" value="AYV85109.1"/>
    <property type="molecule type" value="Genomic_DNA"/>
</dbReference>
<dbReference type="SMART" id="SM00248">
    <property type="entry name" value="ANK"/>
    <property type="match status" value="5"/>
</dbReference>
<gene>
    <name evidence="3" type="ORF">Satyrvirus4_6</name>
</gene>
<proteinExistence type="predicted"/>
<dbReference type="PANTHER" id="PTHR24136:SF15">
    <property type="entry name" value="ANK_REP_REGION DOMAIN-CONTAINING PROTEIN"/>
    <property type="match status" value="1"/>
</dbReference>
<dbReference type="PROSITE" id="PS50297">
    <property type="entry name" value="ANK_REP_REGION"/>
    <property type="match status" value="2"/>
</dbReference>
<dbReference type="PANTHER" id="PTHR24136">
    <property type="entry name" value="SOWAH (DROSOPHILA) HOMOLOG"/>
    <property type="match status" value="1"/>
</dbReference>
<evidence type="ECO:0000256" key="2">
    <source>
        <dbReference type="ARBA" id="ARBA00023043"/>
    </source>
</evidence>
<keyword evidence="1" id="KW-0677">Repeat</keyword>
<evidence type="ECO:0000256" key="1">
    <source>
        <dbReference type="ARBA" id="ARBA00022737"/>
    </source>
</evidence>
<evidence type="ECO:0000313" key="3">
    <source>
        <dbReference type="EMBL" id="AYV85109.1"/>
    </source>
</evidence>
<protein>
    <submittedName>
        <fullName evidence="3">Uncharacterized protein</fullName>
    </submittedName>
</protein>
<keyword evidence="2" id="KW-0040">ANK repeat</keyword>
<dbReference type="PROSITE" id="PS50088">
    <property type="entry name" value="ANK_REPEAT"/>
    <property type="match status" value="2"/>
</dbReference>
<organism evidence="3">
    <name type="scientific">Satyrvirus sp</name>
    <dbReference type="NCBI Taxonomy" id="2487771"/>
    <lineage>
        <taxon>Viruses</taxon>
        <taxon>Varidnaviria</taxon>
        <taxon>Bamfordvirae</taxon>
        <taxon>Nucleocytoviricota</taxon>
        <taxon>Megaviricetes</taxon>
        <taxon>Imitervirales</taxon>
        <taxon>Mimiviridae</taxon>
        <taxon>Megamimivirinae</taxon>
    </lineage>
</organism>
<dbReference type="Pfam" id="PF12796">
    <property type="entry name" value="Ank_2"/>
    <property type="match status" value="1"/>
</dbReference>
<sequence>MADKKFSIRNIKLNEFHDLLLNQENIEKFIKEIYYDVIQKNRLDIMKMLIDEFNFDVARDDNQPIRYCGNNTFCDIFDMIILLTNHGADISYLFKRMNGNLLVASNICKYLSLEHLKSMVDHGLDINMHNGAIINTYCNSNKYDHVKFLLESGINKDHLGDEALINAINIGNIDIVKLLLEYNADVNSRSGLPLKTAIQRFHTDVVELLLENGADTNLFNQFKAKKEVNYMTSLLISKGIDPMCLAEFMMYLYDGVDPDYD</sequence>
<dbReference type="InterPro" id="IPR002110">
    <property type="entry name" value="Ankyrin_rpt"/>
</dbReference>
<dbReference type="SUPFAM" id="SSF48403">
    <property type="entry name" value="Ankyrin repeat"/>
    <property type="match status" value="1"/>
</dbReference>
<dbReference type="GO" id="GO:0045732">
    <property type="term" value="P:positive regulation of protein catabolic process"/>
    <property type="evidence" value="ECO:0007669"/>
    <property type="project" value="TreeGrafter"/>
</dbReference>
<accession>A0A3G5AI76</accession>
<dbReference type="InterPro" id="IPR036770">
    <property type="entry name" value="Ankyrin_rpt-contain_sf"/>
</dbReference>
<name>A0A3G5AI76_9VIRU</name>
<dbReference type="GO" id="GO:0016567">
    <property type="term" value="P:protein ubiquitination"/>
    <property type="evidence" value="ECO:0007669"/>
    <property type="project" value="TreeGrafter"/>
</dbReference>